<keyword evidence="3" id="KW-1185">Reference proteome</keyword>
<dbReference type="OrthoDB" id="9784480at2"/>
<dbReference type="InterPro" id="IPR025515">
    <property type="entry name" value="DUF4403"/>
</dbReference>
<keyword evidence="1" id="KW-0732">Signal</keyword>
<sequence>MFPKLIGKSLIVIPLVLSLASCTALNNPIVHPPAPKLLPAIPNPPSPAQESSISVPVHVDLSPFLAAANDESVIPKKFDHWGSYIRHSKGTEYKYYAERDDFALAPSGAHQANGSQSGLSLHDWWKGIELSSSHIFIGTALRYKIGAPSLHCGDGNDWPRRGTVHGSIATELTPTYGLSASVASVAVNPSDPCQIRVADLDVAQEVRQRLTDLVRGGLSRTVSRINTLTVKSHVEDAWNTLRSPIKLEPDAWLQFNIDKVRHSGFSGAGPMVNDTIHITAKPVIIFGQEPPAGGAALPPLDTPPTSTGFHGAADAQLYSTLPATLANRLTPTGFHVFADIPLDYASLSKSLANRLTGKQVAKKGYFIAITNAAVFGNGGNQVVVRIDFSGDAVGHVYFVGKPEMSSLTQTVSISGLRYDSETEAILQETATWLDFSTFRDLVASESILGVTTATDRVRSLLATTLNRTLSSSVSIHGTVESVQGIGVFADVKALHVRTMSDGTLTLTVTDKP</sequence>
<evidence type="ECO:0008006" key="4">
    <source>
        <dbReference type="Google" id="ProtNLM"/>
    </source>
</evidence>
<dbReference type="STRING" id="1742972.COMA1_20062"/>
<dbReference type="AlphaFoldDB" id="A0A0S4LCS5"/>
<feature type="chain" id="PRO_5006623928" description="Lipoprotein" evidence="1">
    <location>
        <begin position="27"/>
        <end position="512"/>
    </location>
</feature>
<dbReference type="PROSITE" id="PS51257">
    <property type="entry name" value="PROKAR_LIPOPROTEIN"/>
    <property type="match status" value="1"/>
</dbReference>
<proteinExistence type="predicted"/>
<evidence type="ECO:0000313" key="2">
    <source>
        <dbReference type="EMBL" id="CUS34975.1"/>
    </source>
</evidence>
<dbReference type="Pfam" id="PF14356">
    <property type="entry name" value="DUF4403"/>
    <property type="match status" value="1"/>
</dbReference>
<dbReference type="EMBL" id="CZQA01000008">
    <property type="protein sequence ID" value="CUS34975.1"/>
    <property type="molecule type" value="Genomic_DNA"/>
</dbReference>
<gene>
    <name evidence="2" type="ORF">COMA1_20062</name>
</gene>
<organism evidence="2 3">
    <name type="scientific">Candidatus Nitrospira nitrosa</name>
    <dbReference type="NCBI Taxonomy" id="1742972"/>
    <lineage>
        <taxon>Bacteria</taxon>
        <taxon>Pseudomonadati</taxon>
        <taxon>Nitrospirota</taxon>
        <taxon>Nitrospiria</taxon>
        <taxon>Nitrospirales</taxon>
        <taxon>Nitrospiraceae</taxon>
        <taxon>Nitrospira</taxon>
    </lineage>
</organism>
<protein>
    <recommendedName>
        <fullName evidence="4">Lipoprotein</fullName>
    </recommendedName>
</protein>
<name>A0A0S4LCS5_9BACT</name>
<evidence type="ECO:0000256" key="1">
    <source>
        <dbReference type="SAM" id="SignalP"/>
    </source>
</evidence>
<dbReference type="RefSeq" id="WP_090747187.1">
    <property type="nucleotide sequence ID" value="NZ_CZQA01000008.1"/>
</dbReference>
<evidence type="ECO:0000313" key="3">
    <source>
        <dbReference type="Proteomes" id="UP000199032"/>
    </source>
</evidence>
<reference evidence="2 3" key="1">
    <citation type="submission" date="2015-10" db="EMBL/GenBank/DDBJ databases">
        <authorList>
            <person name="Gilbert D.G."/>
        </authorList>
    </citation>
    <scope>NUCLEOTIDE SEQUENCE [LARGE SCALE GENOMIC DNA]</scope>
    <source>
        <strain evidence="2">COMA1</strain>
    </source>
</reference>
<feature type="signal peptide" evidence="1">
    <location>
        <begin position="1"/>
        <end position="26"/>
    </location>
</feature>
<dbReference type="Proteomes" id="UP000199032">
    <property type="component" value="Unassembled WGS sequence"/>
</dbReference>
<accession>A0A0S4LCS5</accession>